<feature type="transmembrane region" description="Helical" evidence="6">
    <location>
        <begin position="151"/>
        <end position="175"/>
    </location>
</feature>
<name>A0A4U0H2D0_9SPHI</name>
<protein>
    <submittedName>
        <fullName evidence="7">Flippase-like domain-containing protein</fullName>
    </submittedName>
</protein>
<dbReference type="Proteomes" id="UP000309872">
    <property type="component" value="Unassembled WGS sequence"/>
</dbReference>
<comment type="subcellular location">
    <subcellularLocation>
        <location evidence="1">Cell membrane</location>
        <topology evidence="1">Multi-pass membrane protein</topology>
    </subcellularLocation>
</comment>
<comment type="caution">
    <text evidence="7">The sequence shown here is derived from an EMBL/GenBank/DDBJ whole genome shotgun (WGS) entry which is preliminary data.</text>
</comment>
<dbReference type="PANTHER" id="PTHR40277:SF1">
    <property type="entry name" value="BLL5419 PROTEIN"/>
    <property type="match status" value="1"/>
</dbReference>
<evidence type="ECO:0000256" key="6">
    <source>
        <dbReference type="SAM" id="Phobius"/>
    </source>
</evidence>
<dbReference type="OrthoDB" id="1123508at2"/>
<keyword evidence="4 6" id="KW-1133">Transmembrane helix</keyword>
<feature type="transmembrane region" description="Helical" evidence="6">
    <location>
        <begin position="89"/>
        <end position="108"/>
    </location>
</feature>
<evidence type="ECO:0000256" key="3">
    <source>
        <dbReference type="ARBA" id="ARBA00022692"/>
    </source>
</evidence>
<dbReference type="PANTHER" id="PTHR40277">
    <property type="entry name" value="BLL5419 PROTEIN"/>
    <property type="match status" value="1"/>
</dbReference>
<dbReference type="InterPro" id="IPR022791">
    <property type="entry name" value="L-PG_synthase/AglD"/>
</dbReference>
<organism evidence="7 8">
    <name type="scientific">Sphingobacterium alkalisoli</name>
    <dbReference type="NCBI Taxonomy" id="1874115"/>
    <lineage>
        <taxon>Bacteria</taxon>
        <taxon>Pseudomonadati</taxon>
        <taxon>Bacteroidota</taxon>
        <taxon>Sphingobacteriia</taxon>
        <taxon>Sphingobacteriales</taxon>
        <taxon>Sphingobacteriaceae</taxon>
        <taxon>Sphingobacterium</taxon>
    </lineage>
</organism>
<feature type="transmembrane region" description="Helical" evidence="6">
    <location>
        <begin position="187"/>
        <end position="207"/>
    </location>
</feature>
<evidence type="ECO:0000256" key="1">
    <source>
        <dbReference type="ARBA" id="ARBA00004651"/>
    </source>
</evidence>
<evidence type="ECO:0000256" key="5">
    <source>
        <dbReference type="ARBA" id="ARBA00023136"/>
    </source>
</evidence>
<keyword evidence="8" id="KW-1185">Reference proteome</keyword>
<feature type="transmembrane region" description="Helical" evidence="6">
    <location>
        <begin position="38"/>
        <end position="61"/>
    </location>
</feature>
<dbReference type="RefSeq" id="WP_136821482.1">
    <property type="nucleotide sequence ID" value="NZ_BMJX01000004.1"/>
</dbReference>
<dbReference type="AlphaFoldDB" id="A0A4U0H2D0"/>
<reference evidence="7 8" key="1">
    <citation type="submission" date="2019-04" db="EMBL/GenBank/DDBJ databases">
        <title>Sphingobacterium olei sp. nov., isolated from oil-contaminated soil.</title>
        <authorList>
            <person name="Liu B."/>
        </authorList>
    </citation>
    <scope>NUCLEOTIDE SEQUENCE [LARGE SCALE GENOMIC DNA]</scope>
    <source>
        <strain evidence="7 8">Y3L14</strain>
    </source>
</reference>
<keyword evidence="2" id="KW-1003">Cell membrane</keyword>
<feature type="transmembrane region" description="Helical" evidence="6">
    <location>
        <begin position="120"/>
        <end position="145"/>
    </location>
</feature>
<evidence type="ECO:0000313" key="7">
    <source>
        <dbReference type="EMBL" id="TJY64422.1"/>
    </source>
</evidence>
<keyword evidence="3 6" id="KW-0812">Transmembrane</keyword>
<dbReference type="Pfam" id="PF03706">
    <property type="entry name" value="LPG_synthase_TM"/>
    <property type="match status" value="1"/>
</dbReference>
<keyword evidence="5 6" id="KW-0472">Membrane</keyword>
<evidence type="ECO:0000256" key="2">
    <source>
        <dbReference type="ARBA" id="ARBA00022475"/>
    </source>
</evidence>
<proteinExistence type="predicted"/>
<evidence type="ECO:0000313" key="8">
    <source>
        <dbReference type="Proteomes" id="UP000309872"/>
    </source>
</evidence>
<dbReference type="GO" id="GO:0005886">
    <property type="term" value="C:plasma membrane"/>
    <property type="evidence" value="ECO:0007669"/>
    <property type="project" value="UniProtKB-SubCell"/>
</dbReference>
<dbReference type="EMBL" id="SUKA01000004">
    <property type="protein sequence ID" value="TJY64422.1"/>
    <property type="molecule type" value="Genomic_DNA"/>
</dbReference>
<evidence type="ECO:0000256" key="4">
    <source>
        <dbReference type="ARBA" id="ARBA00022989"/>
    </source>
</evidence>
<sequence length="309" mass="35074">MDNKKAWSITKNIFKVIVTSGALYWVSRKIDFVELKHALIDCDWWFLLLALLSYIISQAIASSRLNSFFKTIHLILSERYNLRLYQLGLLYNFFLPGGIGGDGYKVYFLKKNHDISGRKVLSAVFFDRLSGLWALGIIICALVVFMPRLAIPHAATITIAAIGTISYYSFLHVFFKPFAKRFFQTHTKALLVQSFQTLCAIFILYALNFDDKFSPYLLIFLVSSLVAIIPSIGGGIGLRELFALEAAKYIQIEEHTAILLSLFFYVISLITATSGIYYIFRPQRLGTEKLPSAAEVEQEIDDDNTNEEI</sequence>
<dbReference type="NCBIfam" id="TIGR00374">
    <property type="entry name" value="flippase-like domain"/>
    <property type="match status" value="1"/>
</dbReference>
<gene>
    <name evidence="7" type="ORF">FAZ19_14570</name>
</gene>
<feature type="transmembrane region" description="Helical" evidence="6">
    <location>
        <begin position="6"/>
        <end position="26"/>
    </location>
</feature>
<feature type="transmembrane region" description="Helical" evidence="6">
    <location>
        <begin position="213"/>
        <end position="236"/>
    </location>
</feature>
<feature type="transmembrane region" description="Helical" evidence="6">
    <location>
        <begin position="257"/>
        <end position="280"/>
    </location>
</feature>
<accession>A0A4U0H2D0</accession>